<evidence type="ECO:0000256" key="1">
    <source>
        <dbReference type="SAM" id="MobiDB-lite"/>
    </source>
</evidence>
<feature type="compositionally biased region" description="Polar residues" evidence="1">
    <location>
        <begin position="15"/>
        <end position="28"/>
    </location>
</feature>
<protein>
    <submittedName>
        <fullName evidence="2">Uncharacterized protein</fullName>
    </submittedName>
</protein>
<gene>
    <name evidence="2" type="ORF">Bathy03g04920</name>
</gene>
<name>K8ETF3_9CHLO</name>
<dbReference type="STRING" id="41875.K8ETF3"/>
<reference evidence="2 3" key="1">
    <citation type="submission" date="2011-10" db="EMBL/GenBank/DDBJ databases">
        <authorList>
            <person name="Genoscope - CEA"/>
        </authorList>
    </citation>
    <scope>NUCLEOTIDE SEQUENCE [LARGE SCALE GENOMIC DNA]</scope>
    <source>
        <strain evidence="2 3">RCC 1105</strain>
    </source>
</reference>
<organism evidence="2 3">
    <name type="scientific">Bathycoccus prasinos</name>
    <dbReference type="NCBI Taxonomy" id="41875"/>
    <lineage>
        <taxon>Eukaryota</taxon>
        <taxon>Viridiplantae</taxon>
        <taxon>Chlorophyta</taxon>
        <taxon>Mamiellophyceae</taxon>
        <taxon>Mamiellales</taxon>
        <taxon>Bathycoccaceae</taxon>
        <taxon>Bathycoccus</taxon>
    </lineage>
</organism>
<dbReference type="eggNOG" id="ENOG502S2MT">
    <property type="taxonomic scope" value="Eukaryota"/>
</dbReference>
<dbReference type="RefSeq" id="XP_007514308.1">
    <property type="nucleotide sequence ID" value="XM_007514246.1"/>
</dbReference>
<dbReference type="GeneID" id="19017029"/>
<dbReference type="PANTHER" id="PTHR35292:SF13">
    <property type="entry name" value="OS03G0581800 PROTEIN"/>
    <property type="match status" value="1"/>
</dbReference>
<sequence>MSGVTALRRLAQRSLRTTNATFKQQPQQKRLFASDPNAPPKVNYPWQDPTNPGNWKEEHLVFVILGGWGVVIMGGKAALS</sequence>
<keyword evidence="3" id="KW-1185">Reference proteome</keyword>
<evidence type="ECO:0000313" key="3">
    <source>
        <dbReference type="Proteomes" id="UP000198341"/>
    </source>
</evidence>
<evidence type="ECO:0000313" key="2">
    <source>
        <dbReference type="EMBL" id="CCO15745.1"/>
    </source>
</evidence>
<dbReference type="EMBL" id="FO082276">
    <property type="protein sequence ID" value="CCO15745.1"/>
    <property type="molecule type" value="Genomic_DNA"/>
</dbReference>
<dbReference type="OrthoDB" id="537257at2759"/>
<dbReference type="Proteomes" id="UP000198341">
    <property type="component" value="Chromosome 3"/>
</dbReference>
<dbReference type="AlphaFoldDB" id="K8ETF3"/>
<accession>K8ETF3</accession>
<feature type="region of interest" description="Disordered" evidence="1">
    <location>
        <begin position="15"/>
        <end position="50"/>
    </location>
</feature>
<proteinExistence type="predicted"/>
<dbReference type="KEGG" id="bpg:Bathy03g04920"/>
<dbReference type="PANTHER" id="PTHR35292">
    <property type="entry name" value="EXPRESSED PROTEIN"/>
    <property type="match status" value="1"/>
</dbReference>